<keyword evidence="1" id="KW-0175">Coiled coil</keyword>
<organism evidence="2">
    <name type="scientific">viral metagenome</name>
    <dbReference type="NCBI Taxonomy" id="1070528"/>
    <lineage>
        <taxon>unclassified sequences</taxon>
        <taxon>metagenomes</taxon>
        <taxon>organismal metagenomes</taxon>
    </lineage>
</organism>
<reference evidence="2" key="1">
    <citation type="journal article" date="2020" name="Nature">
        <title>Giant virus diversity and host interactions through global metagenomics.</title>
        <authorList>
            <person name="Schulz F."/>
            <person name="Roux S."/>
            <person name="Paez-Espino D."/>
            <person name="Jungbluth S."/>
            <person name="Walsh D.A."/>
            <person name="Denef V.J."/>
            <person name="McMahon K.D."/>
            <person name="Konstantinidis K.T."/>
            <person name="Eloe-Fadrosh E.A."/>
            <person name="Kyrpides N.C."/>
            <person name="Woyke T."/>
        </authorList>
    </citation>
    <scope>NUCLEOTIDE SEQUENCE</scope>
    <source>
        <strain evidence="2">GVMAG-M-3300027759-16</strain>
    </source>
</reference>
<name>A0A6C0L5M4_9ZZZZ</name>
<feature type="coiled-coil region" evidence="1">
    <location>
        <begin position="255"/>
        <end position="292"/>
    </location>
</feature>
<dbReference type="EMBL" id="MN740437">
    <property type="protein sequence ID" value="QHU26249.1"/>
    <property type="molecule type" value="Genomic_DNA"/>
</dbReference>
<evidence type="ECO:0000313" key="2">
    <source>
        <dbReference type="EMBL" id="QHU26249.1"/>
    </source>
</evidence>
<sequence length="398" mass="45997">MEPIVNYLEDAEKKLMSEMSELFNKMRVQRDTMSLAGIEDMYAINPIEGVLYDPCIRIACTNPQVKRQYPMALYYCSQYKLPQDETIVFTKETHTNGSQYNPGSTYYCIAVTNYGRFIRTYPISENRAFGGYSYHSPADNMNIHNGTHGQSPTSIIPIIPLEPLSYKLPKWFLHSFITHDVLYADPNSQNSVCYAGTKQHPNTLAESLNSTTNILQELNKEFYQFAGKWQPHMSERATLDVDAMRQTIIEKSDCIQELSVKNRSLETENASLQAELKELKEQKAALQKEKVTLLPLEKYKEAVIEFMEENYDGDEPYDISDDDKLTIEWFKEWHSDKVFVDESVYDDVMESKEELNEYRIYKKVKAEMVSSGMDNSSVSRNVHSIKRTVNKIKSTQKN</sequence>
<proteinExistence type="predicted"/>
<accession>A0A6C0L5M4</accession>
<evidence type="ECO:0000256" key="1">
    <source>
        <dbReference type="SAM" id="Coils"/>
    </source>
</evidence>
<protein>
    <submittedName>
        <fullName evidence="2">Uncharacterized protein</fullName>
    </submittedName>
</protein>
<dbReference type="AlphaFoldDB" id="A0A6C0L5M4"/>